<feature type="compositionally biased region" description="Polar residues" evidence="3">
    <location>
        <begin position="107"/>
        <end position="121"/>
    </location>
</feature>
<evidence type="ECO:0000256" key="3">
    <source>
        <dbReference type="SAM" id="MobiDB-lite"/>
    </source>
</evidence>
<evidence type="ECO:0000256" key="1">
    <source>
        <dbReference type="ARBA" id="ARBA00012552"/>
    </source>
</evidence>
<dbReference type="AlphaFoldDB" id="A0A078F8F4"/>
<dbReference type="Gene3D" id="3.40.50.300">
    <property type="entry name" value="P-loop containing nucleotide triphosphate hydrolases"/>
    <property type="match status" value="1"/>
</dbReference>
<reference evidence="4 5" key="1">
    <citation type="journal article" date="2014" name="Science">
        <title>Plant genetics. Early allopolyploid evolution in the post-Neolithic Brassica napus oilseed genome.</title>
        <authorList>
            <person name="Chalhoub B."/>
            <person name="Denoeud F."/>
            <person name="Liu S."/>
            <person name="Parkin I.A."/>
            <person name="Tang H."/>
            <person name="Wang X."/>
            <person name="Chiquet J."/>
            <person name="Belcram H."/>
            <person name="Tong C."/>
            <person name="Samans B."/>
            <person name="Correa M."/>
            <person name="Da Silva C."/>
            <person name="Just J."/>
            <person name="Falentin C."/>
            <person name="Koh C.S."/>
            <person name="Le Clainche I."/>
            <person name="Bernard M."/>
            <person name="Bento P."/>
            <person name="Noel B."/>
            <person name="Labadie K."/>
            <person name="Alberti A."/>
            <person name="Charles M."/>
            <person name="Arnaud D."/>
            <person name="Guo H."/>
            <person name="Daviaud C."/>
            <person name="Alamery S."/>
            <person name="Jabbari K."/>
            <person name="Zhao M."/>
            <person name="Edger P.P."/>
            <person name="Chelaifa H."/>
            <person name="Tack D."/>
            <person name="Lassalle G."/>
            <person name="Mestiri I."/>
            <person name="Schnel N."/>
            <person name="Le Paslier M.C."/>
            <person name="Fan G."/>
            <person name="Renault V."/>
            <person name="Bayer P.E."/>
            <person name="Golicz A.A."/>
            <person name="Manoli S."/>
            <person name="Lee T.H."/>
            <person name="Thi V.H."/>
            <person name="Chalabi S."/>
            <person name="Hu Q."/>
            <person name="Fan C."/>
            <person name="Tollenaere R."/>
            <person name="Lu Y."/>
            <person name="Battail C."/>
            <person name="Shen J."/>
            <person name="Sidebottom C.H."/>
            <person name="Wang X."/>
            <person name="Canaguier A."/>
            <person name="Chauveau A."/>
            <person name="Berard A."/>
            <person name="Deniot G."/>
            <person name="Guan M."/>
            <person name="Liu Z."/>
            <person name="Sun F."/>
            <person name="Lim Y.P."/>
            <person name="Lyons E."/>
            <person name="Town C.D."/>
            <person name="Bancroft I."/>
            <person name="Wang X."/>
            <person name="Meng J."/>
            <person name="Ma J."/>
            <person name="Pires J.C."/>
            <person name="King G.J."/>
            <person name="Brunel D."/>
            <person name="Delourme R."/>
            <person name="Renard M."/>
            <person name="Aury J.M."/>
            <person name="Adams K.L."/>
            <person name="Batley J."/>
            <person name="Snowdon R.J."/>
            <person name="Tost J."/>
            <person name="Edwards D."/>
            <person name="Zhou Y."/>
            <person name="Hua W."/>
            <person name="Sharpe A.G."/>
            <person name="Paterson A.H."/>
            <person name="Guan C."/>
            <person name="Wincker P."/>
        </authorList>
    </citation>
    <scope>NUCLEOTIDE SEQUENCE [LARGE SCALE GENOMIC DNA]</scope>
    <source>
        <strain evidence="5">cv. Darmor-bzh</strain>
    </source>
</reference>
<dbReference type="STRING" id="3708.A0A078F8F4"/>
<dbReference type="Proteomes" id="UP000028999">
    <property type="component" value="Unassembled WGS sequence"/>
</dbReference>
<dbReference type="PANTHER" id="PTHR18934">
    <property type="entry name" value="ATP-DEPENDENT RNA HELICASE"/>
    <property type="match status" value="1"/>
</dbReference>
<dbReference type="EC" id="3.6.4.13" evidence="1"/>
<feature type="compositionally biased region" description="Polar residues" evidence="3">
    <location>
        <begin position="77"/>
        <end position="99"/>
    </location>
</feature>
<accession>A0A078F8F4</accession>
<sequence length="139" mass="15839">MMMKKKSERRNLPVWGQKEEFLRTFKENQMVMVTGETGSGKTTQIPQFVLEAMMDEIPSSDDQLLVGCTQPHRVATTRKSASYRHSSLSEGRPKTTSSRIFREMSIRRSSGLGNNRTSTSCRKLPRKRILGKFIATSPR</sequence>
<protein>
    <recommendedName>
        <fullName evidence="1">RNA helicase</fullName>
        <ecNumber evidence="1">3.6.4.13</ecNumber>
    </recommendedName>
</protein>
<dbReference type="EMBL" id="LK031982">
    <property type="protein sequence ID" value="CDY08013.1"/>
    <property type="molecule type" value="Genomic_DNA"/>
</dbReference>
<keyword evidence="5" id="KW-1185">Reference proteome</keyword>
<gene>
    <name evidence="4" type="primary">BnaC03g35100D</name>
    <name evidence="4" type="ORF">GSBRNA2T00125256001</name>
</gene>
<name>A0A078F8F4_BRANA</name>
<organism evidence="4 5">
    <name type="scientific">Brassica napus</name>
    <name type="common">Rape</name>
    <dbReference type="NCBI Taxonomy" id="3708"/>
    <lineage>
        <taxon>Eukaryota</taxon>
        <taxon>Viridiplantae</taxon>
        <taxon>Streptophyta</taxon>
        <taxon>Embryophyta</taxon>
        <taxon>Tracheophyta</taxon>
        <taxon>Spermatophyta</taxon>
        <taxon>Magnoliopsida</taxon>
        <taxon>eudicotyledons</taxon>
        <taxon>Gunneridae</taxon>
        <taxon>Pentapetalae</taxon>
        <taxon>rosids</taxon>
        <taxon>malvids</taxon>
        <taxon>Brassicales</taxon>
        <taxon>Brassicaceae</taxon>
        <taxon>Brassiceae</taxon>
        <taxon>Brassica</taxon>
    </lineage>
</organism>
<proteinExistence type="predicted"/>
<dbReference type="InterPro" id="IPR027417">
    <property type="entry name" value="P-loop_NTPase"/>
</dbReference>
<evidence type="ECO:0000313" key="4">
    <source>
        <dbReference type="EMBL" id="CDY08013.1"/>
    </source>
</evidence>
<evidence type="ECO:0000313" key="5">
    <source>
        <dbReference type="Proteomes" id="UP000028999"/>
    </source>
</evidence>
<dbReference type="PANTHER" id="PTHR18934:SF228">
    <property type="entry name" value="RNA HELICASE"/>
    <property type="match status" value="1"/>
</dbReference>
<feature type="region of interest" description="Disordered" evidence="3">
    <location>
        <begin position="76"/>
        <end position="121"/>
    </location>
</feature>
<dbReference type="GO" id="GO:0003724">
    <property type="term" value="F:RNA helicase activity"/>
    <property type="evidence" value="ECO:0007669"/>
    <property type="project" value="UniProtKB-EC"/>
</dbReference>
<dbReference type="SUPFAM" id="SSF52540">
    <property type="entry name" value="P-loop containing nucleoside triphosphate hydrolases"/>
    <property type="match status" value="1"/>
</dbReference>
<evidence type="ECO:0000256" key="2">
    <source>
        <dbReference type="ARBA" id="ARBA00047984"/>
    </source>
</evidence>
<dbReference type="PaxDb" id="3708-A0A078F8F4"/>
<dbReference type="Gramene" id="CDY08013">
    <property type="protein sequence ID" value="CDY08013"/>
    <property type="gene ID" value="GSBRNA2T00125256001"/>
</dbReference>
<comment type="catalytic activity">
    <reaction evidence="2">
        <text>ATP + H2O = ADP + phosphate + H(+)</text>
        <dbReference type="Rhea" id="RHEA:13065"/>
        <dbReference type="ChEBI" id="CHEBI:15377"/>
        <dbReference type="ChEBI" id="CHEBI:15378"/>
        <dbReference type="ChEBI" id="CHEBI:30616"/>
        <dbReference type="ChEBI" id="CHEBI:43474"/>
        <dbReference type="ChEBI" id="CHEBI:456216"/>
        <dbReference type="EC" id="3.6.4.13"/>
    </reaction>
</comment>